<gene>
    <name evidence="2" type="ORF">SL103_22525</name>
</gene>
<protein>
    <submittedName>
        <fullName evidence="2">Uncharacterized protein</fullName>
    </submittedName>
</protein>
<feature type="region of interest" description="Disordered" evidence="1">
    <location>
        <begin position="1"/>
        <end position="22"/>
    </location>
</feature>
<evidence type="ECO:0000313" key="2">
    <source>
        <dbReference type="EMBL" id="AOP48642.1"/>
    </source>
</evidence>
<feature type="compositionally biased region" description="Basic and acidic residues" evidence="1">
    <location>
        <begin position="1"/>
        <end position="17"/>
    </location>
</feature>
<dbReference type="KEGG" id="slc:SL103_22525"/>
<accession>A0A1D7VPF8</accession>
<proteinExistence type="predicted"/>
<dbReference type="Proteomes" id="UP000094094">
    <property type="component" value="Chromosome"/>
</dbReference>
<name>A0A1D7VPF8_9ACTN</name>
<evidence type="ECO:0000313" key="3">
    <source>
        <dbReference type="Proteomes" id="UP000094094"/>
    </source>
</evidence>
<evidence type="ECO:0000256" key="1">
    <source>
        <dbReference type="SAM" id="MobiDB-lite"/>
    </source>
</evidence>
<dbReference type="EMBL" id="CP017157">
    <property type="protein sequence ID" value="AOP48642.1"/>
    <property type="molecule type" value="Genomic_DNA"/>
</dbReference>
<keyword evidence="3" id="KW-1185">Reference proteome</keyword>
<reference evidence="2 3" key="1">
    <citation type="submission" date="2016-09" db="EMBL/GenBank/DDBJ databases">
        <title>Complete genome sequencing of Streptomyces lydicus 103 and metabolic pathways analysis of antibiotic biosynthesis.</title>
        <authorList>
            <person name="Jia N."/>
            <person name="Ding M.-Z."/>
            <person name="Gao F."/>
            <person name="Yuan Y.-J."/>
        </authorList>
    </citation>
    <scope>NUCLEOTIDE SEQUENCE [LARGE SCALE GENOMIC DNA]</scope>
    <source>
        <strain evidence="2 3">103</strain>
    </source>
</reference>
<organism evidence="2 3">
    <name type="scientific">Streptomyces lydicus</name>
    <dbReference type="NCBI Taxonomy" id="47763"/>
    <lineage>
        <taxon>Bacteria</taxon>
        <taxon>Bacillati</taxon>
        <taxon>Actinomycetota</taxon>
        <taxon>Actinomycetes</taxon>
        <taxon>Kitasatosporales</taxon>
        <taxon>Streptomycetaceae</taxon>
        <taxon>Streptomyces</taxon>
    </lineage>
</organism>
<dbReference type="OrthoDB" id="4237521at2"/>
<dbReference type="AlphaFoldDB" id="A0A1D7VPF8"/>
<dbReference type="RefSeq" id="WP_069570764.1">
    <property type="nucleotide sequence ID" value="NZ_CP017157.1"/>
</dbReference>
<sequence>MSQRRESYRAALRREQDDVSGPRATKVTTLQSRYLRVTVEVDPDLQGDLTRWVGRPVSSVVLFGATVLRTLVATAGRVSRPGG</sequence>